<name>A0AAP0I1Y2_9MAGN</name>
<gene>
    <name evidence="1" type="ORF">Scep_021528</name>
</gene>
<evidence type="ECO:0000313" key="2">
    <source>
        <dbReference type="Proteomes" id="UP001419268"/>
    </source>
</evidence>
<keyword evidence="2" id="KW-1185">Reference proteome</keyword>
<protein>
    <submittedName>
        <fullName evidence="1">Uncharacterized protein</fullName>
    </submittedName>
</protein>
<proteinExistence type="predicted"/>
<accession>A0AAP0I1Y2</accession>
<sequence length="67" mass="7655">MKLMLVKALSMQDLDDILKLGLDLILINIGRHRYSTAVLRSLFPSRSLSWGIKRLGPIVCYTKQLIK</sequence>
<reference evidence="1 2" key="1">
    <citation type="submission" date="2024-01" db="EMBL/GenBank/DDBJ databases">
        <title>Genome assemblies of Stephania.</title>
        <authorList>
            <person name="Yang L."/>
        </authorList>
    </citation>
    <scope>NUCLEOTIDE SEQUENCE [LARGE SCALE GENOMIC DNA]</scope>
    <source>
        <strain evidence="1">JXDWG</strain>
        <tissue evidence="1">Leaf</tissue>
    </source>
</reference>
<dbReference type="AlphaFoldDB" id="A0AAP0I1Y2"/>
<dbReference type="EMBL" id="JBBNAG010000009">
    <property type="protein sequence ID" value="KAK9104684.1"/>
    <property type="molecule type" value="Genomic_DNA"/>
</dbReference>
<comment type="caution">
    <text evidence="1">The sequence shown here is derived from an EMBL/GenBank/DDBJ whole genome shotgun (WGS) entry which is preliminary data.</text>
</comment>
<evidence type="ECO:0000313" key="1">
    <source>
        <dbReference type="EMBL" id="KAK9104684.1"/>
    </source>
</evidence>
<organism evidence="1 2">
    <name type="scientific">Stephania cephalantha</name>
    <dbReference type="NCBI Taxonomy" id="152367"/>
    <lineage>
        <taxon>Eukaryota</taxon>
        <taxon>Viridiplantae</taxon>
        <taxon>Streptophyta</taxon>
        <taxon>Embryophyta</taxon>
        <taxon>Tracheophyta</taxon>
        <taxon>Spermatophyta</taxon>
        <taxon>Magnoliopsida</taxon>
        <taxon>Ranunculales</taxon>
        <taxon>Menispermaceae</taxon>
        <taxon>Menispermoideae</taxon>
        <taxon>Cissampelideae</taxon>
        <taxon>Stephania</taxon>
    </lineage>
</organism>
<dbReference type="Proteomes" id="UP001419268">
    <property type="component" value="Unassembled WGS sequence"/>
</dbReference>